<dbReference type="NCBIfam" id="TIGR00651">
    <property type="entry name" value="pta"/>
    <property type="match status" value="1"/>
</dbReference>
<comment type="subcellular location">
    <subcellularLocation>
        <location evidence="1 12">Cytoplasm</location>
    </subcellularLocation>
</comment>
<reference evidence="15 16" key="1">
    <citation type="submission" date="2018-09" db="EMBL/GenBank/DDBJ databases">
        <authorList>
            <person name="Wang Z."/>
        </authorList>
    </citation>
    <scope>NUCLEOTIDE SEQUENCE [LARGE SCALE GENOMIC DNA]</scope>
    <source>
        <strain evidence="15 16">ALS 81</strain>
    </source>
</reference>
<dbReference type="UniPathway" id="UPA00340">
    <property type="reaction ID" value="UER00459"/>
</dbReference>
<dbReference type="OrthoDB" id="9808984at2"/>
<dbReference type="Gene3D" id="3.40.50.300">
    <property type="entry name" value="P-loop containing nucleotide triphosphate hydrolases"/>
    <property type="match status" value="1"/>
</dbReference>
<dbReference type="NCBIfam" id="NF007233">
    <property type="entry name" value="PRK09653.1"/>
    <property type="match status" value="1"/>
</dbReference>
<dbReference type="PANTHER" id="PTHR43356">
    <property type="entry name" value="PHOSPHATE ACETYLTRANSFERASE"/>
    <property type="match status" value="1"/>
</dbReference>
<dbReference type="Gene3D" id="3.40.50.10950">
    <property type="match status" value="1"/>
</dbReference>
<evidence type="ECO:0000256" key="2">
    <source>
        <dbReference type="ARBA" id="ARBA00004989"/>
    </source>
</evidence>
<dbReference type="GO" id="GO:0006085">
    <property type="term" value="P:acetyl-CoA biosynthetic process"/>
    <property type="evidence" value="ECO:0007669"/>
    <property type="project" value="UniProtKB-UniPathway"/>
</dbReference>
<dbReference type="PIRSF" id="PIRSF006107">
    <property type="entry name" value="PhpActrans_proteobac"/>
    <property type="match status" value="1"/>
</dbReference>
<comment type="caution">
    <text evidence="15">The sequence shown here is derived from an EMBL/GenBank/DDBJ whole genome shotgun (WGS) entry which is preliminary data.</text>
</comment>
<evidence type="ECO:0000256" key="4">
    <source>
        <dbReference type="ARBA" id="ARBA00009786"/>
    </source>
</evidence>
<dbReference type="Pfam" id="PF13500">
    <property type="entry name" value="AAA_26"/>
    <property type="match status" value="1"/>
</dbReference>
<dbReference type="Pfam" id="PF07085">
    <property type="entry name" value="DRTGG"/>
    <property type="match status" value="1"/>
</dbReference>
<evidence type="ECO:0000313" key="16">
    <source>
        <dbReference type="Proteomes" id="UP000286482"/>
    </source>
</evidence>
<evidence type="ECO:0000313" key="15">
    <source>
        <dbReference type="EMBL" id="RKF17496.1"/>
    </source>
</evidence>
<dbReference type="InterPro" id="IPR042113">
    <property type="entry name" value="P_AcTrfase_dom1"/>
</dbReference>
<evidence type="ECO:0000256" key="1">
    <source>
        <dbReference type="ARBA" id="ARBA00004496"/>
    </source>
</evidence>
<dbReference type="InterPro" id="IPR002505">
    <property type="entry name" value="PTA_PTB"/>
</dbReference>
<feature type="domain" description="Phosphate acetyl/butaryl transferase" evidence="13">
    <location>
        <begin position="389"/>
        <end position="704"/>
    </location>
</feature>
<dbReference type="FunFam" id="3.40.50.10750:FF:000001">
    <property type="entry name" value="Phosphate acetyltransferase"/>
    <property type="match status" value="1"/>
</dbReference>
<dbReference type="CDD" id="cd03109">
    <property type="entry name" value="DTBS"/>
    <property type="match status" value="1"/>
</dbReference>
<keyword evidence="10 12" id="KW-0012">Acyltransferase</keyword>
<sequence length="712" mass="76913">MARTIMLIPVGAGVGVTSVSLGMVRAMERNGVSVNFFKPIAQPKGRNEGPERSTAIIRNATDIIPPEPFSQSHAESLIGSNREDDLLEAIVERFNNGTTGSEIVVVEGLVPTSESPYANSLNYGIAKALDADMVFVTNPANDTSQQLKERMEIACNNFGGLKNKRIIGCIINKVGAPIDESEITRPDLTEMFDSKNANYANLEVLQMFGKSPLRILGCIPWNAPLIAPRARDLATHLNATIINEGDMNTRLGRVTFCARSIPNMIEHFGAGSLLVTSGDRSDVIVSACLAAMNGVKVGALLLTGGYQPEETVLKLCERAFETGLPVMLIKTNTWQTSLAMQSFNTEIPADDTYRINLVQDYVAGHIDKHWIESLTSTSARPRRLSPPAFRYKLTEMARTANRRIVLPEGEEPRTIAAAAVCAERGIARPVLLGDPEQIHRIAKQQGVVLGDNVEILDPLQTRDKFVAPMVELRKNKGLTEVVAREQLEDNVVLGTMMLACDSVDGLVSGAINTTANTIRPALQLIKTAPGYNLVSSIFFMLLPDQVLVYGDCAINPDPTADQLADIAIQSADSATAFGIEPRVAMISYSTGSSGKGSDVDKVREATKLAQERRPDLVIDGPLQYDAAIMENVAKSKAPNSPVAGKATVFVFPDLNTGNTTYKAVQRSADLISIGPMLQGMNKPVNDLSRGALVDDIVYTIALTAIQSAQRIE</sequence>
<evidence type="ECO:0000256" key="12">
    <source>
        <dbReference type="PIRNR" id="PIRNR006107"/>
    </source>
</evidence>
<keyword evidence="16" id="KW-1185">Reference proteome</keyword>
<dbReference type="RefSeq" id="WP_120355521.1">
    <property type="nucleotide sequence ID" value="NZ_RAQO01000007.1"/>
</dbReference>
<gene>
    <name evidence="15" type="ORF">DBZ36_13710</name>
</gene>
<evidence type="ECO:0000259" key="14">
    <source>
        <dbReference type="Pfam" id="PF07085"/>
    </source>
</evidence>
<dbReference type="Pfam" id="PF01515">
    <property type="entry name" value="PTA_PTB"/>
    <property type="match status" value="1"/>
</dbReference>
<dbReference type="GO" id="GO:0005737">
    <property type="term" value="C:cytoplasm"/>
    <property type="evidence" value="ECO:0007669"/>
    <property type="project" value="UniProtKB-SubCell"/>
</dbReference>
<dbReference type="InterPro" id="IPR016475">
    <property type="entry name" value="P-Actrans_bac"/>
</dbReference>
<organism evidence="15 16">
    <name type="scientific">Alginatibacterium sediminis</name>
    <dbReference type="NCBI Taxonomy" id="2164068"/>
    <lineage>
        <taxon>Bacteria</taxon>
        <taxon>Pseudomonadati</taxon>
        <taxon>Pseudomonadota</taxon>
        <taxon>Gammaproteobacteria</taxon>
        <taxon>Alteromonadales</taxon>
        <taxon>Alteromonadaceae</taxon>
        <taxon>Alginatibacterium</taxon>
    </lineage>
</organism>
<comment type="pathway">
    <text evidence="2 12">Metabolic intermediate biosynthesis; acetyl-CoA biosynthesis; acetyl-CoA from acetate: step 2/2.</text>
</comment>
<dbReference type="Gene3D" id="3.40.50.10750">
    <property type="entry name" value="Isocitrate/Isopropylmalate dehydrogenase-like"/>
    <property type="match status" value="1"/>
</dbReference>
<dbReference type="InterPro" id="IPR050500">
    <property type="entry name" value="Phos_Acetyltrans/Butyryltrans"/>
</dbReference>
<comment type="similarity">
    <text evidence="4 12">In the N-terminal section; belongs to the CobB/CobQ family.</text>
</comment>
<dbReference type="InterPro" id="IPR027417">
    <property type="entry name" value="P-loop_NTPase"/>
</dbReference>
<evidence type="ECO:0000256" key="11">
    <source>
        <dbReference type="ARBA" id="ARBA00031108"/>
    </source>
</evidence>
<comment type="subunit">
    <text evidence="5">Homohexamer.</text>
</comment>
<evidence type="ECO:0000256" key="5">
    <source>
        <dbReference type="ARBA" id="ARBA00011643"/>
    </source>
</evidence>
<dbReference type="SUPFAM" id="SSF52540">
    <property type="entry name" value="P-loop containing nucleoside triphosphate hydrolases"/>
    <property type="match status" value="1"/>
</dbReference>
<dbReference type="InterPro" id="IPR028979">
    <property type="entry name" value="Ser_kin/Pase_Hpr-like_N_sf"/>
</dbReference>
<comment type="domain">
    <text evidence="12">The N-terminal region seems to be important for proper quaternary structure. The C-terminal region contains the substrate-binding site.</text>
</comment>
<dbReference type="SUPFAM" id="SSF53659">
    <property type="entry name" value="Isocitrate/Isopropylmalate dehydrogenase-like"/>
    <property type="match status" value="1"/>
</dbReference>
<comment type="function">
    <text evidence="12">Involved in acetate metabolism.</text>
</comment>
<dbReference type="NCBIfam" id="NF004167">
    <property type="entry name" value="PRK05632.1"/>
    <property type="match status" value="1"/>
</dbReference>
<dbReference type="SUPFAM" id="SSF75138">
    <property type="entry name" value="HprK N-terminal domain-like"/>
    <property type="match status" value="1"/>
</dbReference>
<dbReference type="AlphaFoldDB" id="A0A420E9Y6"/>
<keyword evidence="8 12" id="KW-0963">Cytoplasm</keyword>
<evidence type="ECO:0000259" key="13">
    <source>
        <dbReference type="Pfam" id="PF01515"/>
    </source>
</evidence>
<dbReference type="Gene3D" id="3.40.1390.20">
    <property type="entry name" value="HprK N-terminal domain-like"/>
    <property type="match status" value="1"/>
</dbReference>
<name>A0A420E9Y6_9ALTE</name>
<evidence type="ECO:0000256" key="6">
    <source>
        <dbReference type="ARBA" id="ARBA00012707"/>
    </source>
</evidence>
<evidence type="ECO:0000256" key="8">
    <source>
        <dbReference type="ARBA" id="ARBA00022490"/>
    </source>
</evidence>
<accession>A0A420E9Y6</accession>
<comment type="catalytic activity">
    <reaction evidence="12">
        <text>acetyl-CoA + phosphate = acetyl phosphate + CoA</text>
        <dbReference type="Rhea" id="RHEA:19521"/>
        <dbReference type="ChEBI" id="CHEBI:22191"/>
        <dbReference type="ChEBI" id="CHEBI:43474"/>
        <dbReference type="ChEBI" id="CHEBI:57287"/>
        <dbReference type="ChEBI" id="CHEBI:57288"/>
        <dbReference type="EC" id="2.3.1.8"/>
    </reaction>
</comment>
<evidence type="ECO:0000256" key="3">
    <source>
        <dbReference type="ARBA" id="ARBA00008756"/>
    </source>
</evidence>
<dbReference type="GO" id="GO:0008959">
    <property type="term" value="F:phosphate acetyltransferase activity"/>
    <property type="evidence" value="ECO:0007669"/>
    <property type="project" value="UniProtKB-EC"/>
</dbReference>
<dbReference type="Proteomes" id="UP000286482">
    <property type="component" value="Unassembled WGS sequence"/>
</dbReference>
<dbReference type="EMBL" id="RAQO01000007">
    <property type="protein sequence ID" value="RKF17496.1"/>
    <property type="molecule type" value="Genomic_DNA"/>
</dbReference>
<evidence type="ECO:0000256" key="9">
    <source>
        <dbReference type="ARBA" id="ARBA00022679"/>
    </source>
</evidence>
<proteinExistence type="inferred from homology"/>
<dbReference type="InterPro" id="IPR010766">
    <property type="entry name" value="DRTGG"/>
</dbReference>
<evidence type="ECO:0000256" key="7">
    <source>
        <dbReference type="ARBA" id="ARBA00021528"/>
    </source>
</evidence>
<comment type="similarity">
    <text evidence="3 12">In the C-terminal section; belongs to the phosphate acetyltransferase and butyryltransferase family.</text>
</comment>
<dbReference type="InterPro" id="IPR004614">
    <property type="entry name" value="P_AcTrfase"/>
</dbReference>
<feature type="domain" description="DRTGG" evidence="14">
    <location>
        <begin position="232"/>
        <end position="342"/>
    </location>
</feature>
<dbReference type="InterPro" id="IPR042112">
    <property type="entry name" value="P_AcTrfase_dom2"/>
</dbReference>
<protein>
    <recommendedName>
        <fullName evidence="7 12">Phosphate acetyltransferase</fullName>
        <ecNumber evidence="6 12">2.3.1.8</ecNumber>
    </recommendedName>
    <alternativeName>
        <fullName evidence="11 12">Phosphotransacetylase</fullName>
    </alternativeName>
</protein>
<evidence type="ECO:0000256" key="10">
    <source>
        <dbReference type="ARBA" id="ARBA00023315"/>
    </source>
</evidence>
<keyword evidence="9 12" id="KW-0808">Transferase</keyword>
<dbReference type="EC" id="2.3.1.8" evidence="6 12"/>
<dbReference type="PANTHER" id="PTHR43356:SF3">
    <property type="entry name" value="PHOSPHATE ACETYLTRANSFERASE"/>
    <property type="match status" value="1"/>
</dbReference>